<comment type="caution">
    <text evidence="1">The sequence shown here is derived from an EMBL/GenBank/DDBJ whole genome shotgun (WGS) entry which is preliminary data.</text>
</comment>
<accession>A0AAN6IDZ1</accession>
<name>A0AAN6IDZ1_9EURO</name>
<proteinExistence type="predicted"/>
<dbReference type="Proteomes" id="UP001203852">
    <property type="component" value="Unassembled WGS sequence"/>
</dbReference>
<evidence type="ECO:0000313" key="1">
    <source>
        <dbReference type="EMBL" id="KAI1612084.1"/>
    </source>
</evidence>
<reference evidence="1" key="1">
    <citation type="journal article" date="2022" name="bioRxiv">
        <title>Deciphering the potential niche of two novel black yeast fungi from a biological soil crust based on their genomes, phenotypes, and melanin regulation.</title>
        <authorList>
            <consortium name="DOE Joint Genome Institute"/>
            <person name="Carr E.C."/>
            <person name="Barton Q."/>
            <person name="Grambo S."/>
            <person name="Sullivan M."/>
            <person name="Renfro C.M."/>
            <person name="Kuo A."/>
            <person name="Pangilinan J."/>
            <person name="Lipzen A."/>
            <person name="Keymanesh K."/>
            <person name="Savage E."/>
            <person name="Barry K."/>
            <person name="Grigoriev I.V."/>
            <person name="Riekhof W.R."/>
            <person name="Harris S.S."/>
        </authorList>
    </citation>
    <scope>NUCLEOTIDE SEQUENCE</scope>
    <source>
        <strain evidence="1">JF 03-4F</strain>
    </source>
</reference>
<organism evidence="1 2">
    <name type="scientific">Exophiala viscosa</name>
    <dbReference type="NCBI Taxonomy" id="2486360"/>
    <lineage>
        <taxon>Eukaryota</taxon>
        <taxon>Fungi</taxon>
        <taxon>Dikarya</taxon>
        <taxon>Ascomycota</taxon>
        <taxon>Pezizomycotina</taxon>
        <taxon>Eurotiomycetes</taxon>
        <taxon>Chaetothyriomycetidae</taxon>
        <taxon>Chaetothyriales</taxon>
        <taxon>Herpotrichiellaceae</taxon>
        <taxon>Exophiala</taxon>
    </lineage>
</organism>
<keyword evidence="2" id="KW-1185">Reference proteome</keyword>
<protein>
    <submittedName>
        <fullName evidence="1">Uncharacterized protein</fullName>
    </submittedName>
</protein>
<sequence length="81" mass="9041">MWIWDYQLAWQSTRTSFSLLAYVGQATACPKAKLLRNVEAESRRRAVYVSSPLSLSILYDSCGLKSLARTDREQGALAPAC</sequence>
<dbReference type="AlphaFoldDB" id="A0AAN6IDZ1"/>
<gene>
    <name evidence="1" type="ORF">EDD36DRAFT_273681</name>
</gene>
<evidence type="ECO:0000313" key="2">
    <source>
        <dbReference type="Proteomes" id="UP001203852"/>
    </source>
</evidence>
<dbReference type="EMBL" id="MU404355">
    <property type="protein sequence ID" value="KAI1612084.1"/>
    <property type="molecule type" value="Genomic_DNA"/>
</dbReference>